<feature type="compositionally biased region" description="Polar residues" evidence="1">
    <location>
        <begin position="235"/>
        <end position="251"/>
    </location>
</feature>
<dbReference type="Proteomes" id="UP001458880">
    <property type="component" value="Unassembled WGS sequence"/>
</dbReference>
<evidence type="ECO:0000256" key="1">
    <source>
        <dbReference type="SAM" id="MobiDB-lite"/>
    </source>
</evidence>
<feature type="compositionally biased region" description="Polar residues" evidence="1">
    <location>
        <begin position="185"/>
        <end position="198"/>
    </location>
</feature>
<feature type="region of interest" description="Disordered" evidence="1">
    <location>
        <begin position="216"/>
        <end position="279"/>
    </location>
</feature>
<protein>
    <submittedName>
        <fullName evidence="2">Uncharacterized protein</fullName>
    </submittedName>
</protein>
<sequence>MKGEPLYQRHGFVHHHAEQVQVIPEGTAVTSSSRYSSGSQSVDHNQNRGDRMKLHHPRHTNRHNMYYAPEDREQNRGDRMKLHHPRHTNRHNMYYAPEDREGHYEQVFRRRNEQTSSKYGEYGRPGSRSGITESVPFTHYVNYNELQNHLSRKEQLSDSQIVQMRLQVQQQRLKVEEESRKQHQYHSQRQPRQDNQLRPVSNYYEYETVQSVLNSRGVRPGIQPPIQPPPYQDPNSNSLTRQQVQGRSSASRSHHTQHRGPFVTHVTIGDHSQQNGTKV</sequence>
<proteinExistence type="predicted"/>
<dbReference type="EMBL" id="JASPKY010000073">
    <property type="protein sequence ID" value="KAK9739551.1"/>
    <property type="molecule type" value="Genomic_DNA"/>
</dbReference>
<gene>
    <name evidence="2" type="ORF">QE152_g8855</name>
</gene>
<accession>A0AAW1LWN5</accession>
<feature type="region of interest" description="Disordered" evidence="1">
    <location>
        <begin position="28"/>
        <end position="56"/>
    </location>
</feature>
<reference evidence="2 3" key="1">
    <citation type="journal article" date="2024" name="BMC Genomics">
        <title>De novo assembly and annotation of Popillia japonica's genome with initial clues to its potential as an invasive pest.</title>
        <authorList>
            <person name="Cucini C."/>
            <person name="Boschi S."/>
            <person name="Funari R."/>
            <person name="Cardaioli E."/>
            <person name="Iannotti N."/>
            <person name="Marturano G."/>
            <person name="Paoli F."/>
            <person name="Bruttini M."/>
            <person name="Carapelli A."/>
            <person name="Frati F."/>
            <person name="Nardi F."/>
        </authorList>
    </citation>
    <scope>NUCLEOTIDE SEQUENCE [LARGE SCALE GENOMIC DNA]</scope>
    <source>
        <strain evidence="2">DMR45628</strain>
    </source>
</reference>
<feature type="region of interest" description="Disordered" evidence="1">
    <location>
        <begin position="111"/>
        <end position="132"/>
    </location>
</feature>
<evidence type="ECO:0000313" key="2">
    <source>
        <dbReference type="EMBL" id="KAK9739551.1"/>
    </source>
</evidence>
<name>A0AAW1LWN5_POPJA</name>
<feature type="compositionally biased region" description="Polar residues" evidence="1">
    <location>
        <begin position="270"/>
        <end position="279"/>
    </location>
</feature>
<feature type="compositionally biased region" description="Pro residues" evidence="1">
    <location>
        <begin position="222"/>
        <end position="232"/>
    </location>
</feature>
<evidence type="ECO:0000313" key="3">
    <source>
        <dbReference type="Proteomes" id="UP001458880"/>
    </source>
</evidence>
<organism evidence="2 3">
    <name type="scientific">Popillia japonica</name>
    <name type="common">Japanese beetle</name>
    <dbReference type="NCBI Taxonomy" id="7064"/>
    <lineage>
        <taxon>Eukaryota</taxon>
        <taxon>Metazoa</taxon>
        <taxon>Ecdysozoa</taxon>
        <taxon>Arthropoda</taxon>
        <taxon>Hexapoda</taxon>
        <taxon>Insecta</taxon>
        <taxon>Pterygota</taxon>
        <taxon>Neoptera</taxon>
        <taxon>Endopterygota</taxon>
        <taxon>Coleoptera</taxon>
        <taxon>Polyphaga</taxon>
        <taxon>Scarabaeiformia</taxon>
        <taxon>Scarabaeidae</taxon>
        <taxon>Rutelinae</taxon>
        <taxon>Popillia</taxon>
    </lineage>
</organism>
<dbReference type="AlphaFoldDB" id="A0AAW1LWN5"/>
<feature type="compositionally biased region" description="Low complexity" evidence="1">
    <location>
        <begin position="31"/>
        <end position="41"/>
    </location>
</feature>
<feature type="region of interest" description="Disordered" evidence="1">
    <location>
        <begin position="173"/>
        <end position="198"/>
    </location>
</feature>
<comment type="caution">
    <text evidence="2">The sequence shown here is derived from an EMBL/GenBank/DDBJ whole genome shotgun (WGS) entry which is preliminary data.</text>
</comment>
<keyword evidence="3" id="KW-1185">Reference proteome</keyword>